<gene>
    <name evidence="3" type="ORF">ATZ35_04985</name>
</gene>
<feature type="domain" description="Peptidase C51" evidence="1">
    <location>
        <begin position="23"/>
        <end position="105"/>
    </location>
</feature>
<evidence type="ECO:0000259" key="1">
    <source>
        <dbReference type="Pfam" id="PF05257"/>
    </source>
</evidence>
<evidence type="ECO:0000313" key="4">
    <source>
        <dbReference type="Proteomes" id="UP000067523"/>
    </source>
</evidence>
<accession>A0A0U2X8T7</accession>
<reference evidence="4" key="1">
    <citation type="submission" date="2015-12" db="EMBL/GenBank/DDBJ databases">
        <authorList>
            <person name="Lauer A."/>
            <person name="Humrighouse B."/>
            <person name="Loparev V."/>
            <person name="Shewmaker P.L."/>
            <person name="Whitney A.M."/>
            <person name="McLaughlin R.W."/>
        </authorList>
    </citation>
    <scope>NUCLEOTIDE SEQUENCE [LARGE SCALE GENOMIC DNA]</scope>
    <source>
        <strain evidence="4">LMG 26678</strain>
    </source>
</reference>
<feature type="domain" description="DUF5776" evidence="2">
    <location>
        <begin position="213"/>
        <end position="276"/>
    </location>
</feature>
<dbReference type="InterPro" id="IPR007921">
    <property type="entry name" value="CHAP_dom"/>
</dbReference>
<evidence type="ECO:0000313" key="3">
    <source>
        <dbReference type="EMBL" id="ALS36536.1"/>
    </source>
</evidence>
<dbReference type="InterPro" id="IPR038765">
    <property type="entry name" value="Papain-like_cys_pep_sf"/>
</dbReference>
<name>A0A0U2X8T7_9ENTE</name>
<organism evidence="3 4">
    <name type="scientific">Enterococcus rotai</name>
    <dbReference type="NCBI Taxonomy" id="118060"/>
    <lineage>
        <taxon>Bacteria</taxon>
        <taxon>Bacillati</taxon>
        <taxon>Bacillota</taxon>
        <taxon>Bacilli</taxon>
        <taxon>Lactobacillales</taxon>
        <taxon>Enterococcaceae</taxon>
        <taxon>Enterococcus</taxon>
    </lineage>
</organism>
<proteinExistence type="predicted"/>
<feature type="domain" description="DUF5776" evidence="2">
    <location>
        <begin position="357"/>
        <end position="421"/>
    </location>
</feature>
<dbReference type="Pfam" id="PF05257">
    <property type="entry name" value="CHAP"/>
    <property type="match status" value="1"/>
</dbReference>
<evidence type="ECO:0000259" key="2">
    <source>
        <dbReference type="Pfam" id="PF19087"/>
    </source>
</evidence>
<dbReference type="SUPFAM" id="SSF54001">
    <property type="entry name" value="Cysteine proteinases"/>
    <property type="match status" value="1"/>
</dbReference>
<dbReference type="Gene3D" id="3.90.1720.10">
    <property type="entry name" value="endopeptidase domain like (from Nostoc punctiforme)"/>
    <property type="match status" value="1"/>
</dbReference>
<dbReference type="RefSeq" id="WP_244148217.1">
    <property type="nucleotide sequence ID" value="NZ_CP013655.1"/>
</dbReference>
<feature type="domain" description="DUF5776" evidence="2">
    <location>
        <begin position="285"/>
        <end position="349"/>
    </location>
</feature>
<dbReference type="AlphaFoldDB" id="A0A0U2X8T7"/>
<dbReference type="STRING" id="118060.ATZ35_04985"/>
<dbReference type="InterPro" id="IPR044081">
    <property type="entry name" value="DUF5776"/>
</dbReference>
<protein>
    <recommendedName>
        <fullName evidence="5">Peptidase C51 domain-containing protein</fullName>
    </recommendedName>
</protein>
<feature type="domain" description="DUF5776" evidence="2">
    <location>
        <begin position="141"/>
        <end position="205"/>
    </location>
</feature>
<feature type="domain" description="DUF5776" evidence="2">
    <location>
        <begin position="429"/>
        <end position="493"/>
    </location>
</feature>
<keyword evidence="4" id="KW-1185">Reference proteome</keyword>
<dbReference type="KEGG" id="erx:ATZ35_04985"/>
<evidence type="ECO:0008006" key="5">
    <source>
        <dbReference type="Google" id="ProtNLM"/>
    </source>
</evidence>
<dbReference type="Proteomes" id="UP000067523">
    <property type="component" value="Chromosome"/>
</dbReference>
<sequence length="502" mass="57380">MAKIGDDYPAKWKNLPLDGAIDSWGMYTRECTSFVANRLSIVNKFNITRPPSNWNANVWGNNAQSMGYKVDKNPTIGSVAWWNAKFHVAWVAEISGSNVLIEEYNNPAGSGNYATRWIDKNAVDGYIHFKDLGPQIDLSKYFTNNPGFVKTITDCSYYTNADFTTKKADVPKGTIVKVNDVQYSKAGYPRLKTDQGYLTANKSYVQQQNMNNYFLSNPNFVKIITDDFYYTSAEFTTKRAPIKKGVIVKVLGIEFSKFGYPRLKCEKGYLSANKIYAQQQDMSNYFTSNPGFIKMITSDFYYTSTDFSVQKEPIAKGVMVKVLGIEFSDWGYPRLKCEKGYLSANKIYVQQQDMSNYFTSNPGFIKMITSDFYYTSTDFSVQKEPIAKGMMVKVLGIEFSDWGYPRLKCEKGYLSANKIYVQQQDMSNYFTSNPGFVKIITDDFYYTSTDFSTRLEPITKGTVVEVLDIEFSDWGYPRLKCEKGFLSANKIYVEKFENTTEK</sequence>
<dbReference type="Pfam" id="PF19087">
    <property type="entry name" value="DUF5776"/>
    <property type="match status" value="5"/>
</dbReference>
<dbReference type="EMBL" id="CP013655">
    <property type="protein sequence ID" value="ALS36536.1"/>
    <property type="molecule type" value="Genomic_DNA"/>
</dbReference>